<evidence type="ECO:0000256" key="1">
    <source>
        <dbReference type="SAM" id="MobiDB-lite"/>
    </source>
</evidence>
<feature type="compositionally biased region" description="Polar residues" evidence="1">
    <location>
        <begin position="17"/>
        <end position="54"/>
    </location>
</feature>
<dbReference type="Ensembl" id="ENSSPAT00000029405.1">
    <property type="protein sequence ID" value="ENSSPAP00000028939.1"/>
    <property type="gene ID" value="ENSSPAG00000021777.1"/>
</dbReference>
<accession>A0A3B5BF24</accession>
<dbReference type="AlphaFoldDB" id="A0A3B5BF24"/>
<dbReference type="STRING" id="144197.ENSSPAP00000028939"/>
<organism evidence="2">
    <name type="scientific">Stegastes partitus</name>
    <name type="common">bicolor damselfish</name>
    <dbReference type="NCBI Taxonomy" id="144197"/>
    <lineage>
        <taxon>Eukaryota</taxon>
        <taxon>Metazoa</taxon>
        <taxon>Chordata</taxon>
        <taxon>Craniata</taxon>
        <taxon>Vertebrata</taxon>
        <taxon>Euteleostomi</taxon>
        <taxon>Actinopterygii</taxon>
        <taxon>Neopterygii</taxon>
        <taxon>Teleostei</taxon>
        <taxon>Neoteleostei</taxon>
        <taxon>Acanthomorphata</taxon>
        <taxon>Ovalentaria</taxon>
        <taxon>Pomacentridae</taxon>
        <taxon>Stegastes</taxon>
    </lineage>
</organism>
<feature type="region of interest" description="Disordered" evidence="1">
    <location>
        <begin position="204"/>
        <end position="243"/>
    </location>
</feature>
<protein>
    <submittedName>
        <fullName evidence="2">Uncharacterized protein</fullName>
    </submittedName>
</protein>
<feature type="compositionally biased region" description="Polar residues" evidence="1">
    <location>
        <begin position="63"/>
        <end position="79"/>
    </location>
</feature>
<feature type="region of interest" description="Disordered" evidence="1">
    <location>
        <begin position="1"/>
        <end position="85"/>
    </location>
</feature>
<evidence type="ECO:0000313" key="2">
    <source>
        <dbReference type="Ensembl" id="ENSSPAP00000028939.1"/>
    </source>
</evidence>
<sequence length="243" mass="26761">METKSHSISYHGDLAPQHQTGLQPQTPHRTGLQPQTPHRTGLQPQTPHRTGLQPQSPPHRTGLQPQNPHRTGLQPQNPHRTGLQPQIPHRTRLQAGFPSLQDQITVTRMNSPRLSRESIVGDAAVTGVVGAHVGHSDHPQGKYLLCNSQIYSLHGSYNNLLAAKQDTGLCVIMPGYQKGNQNFVSCQITQFIIFQQTMRQEKTVRRSPSLVSQTRGIPPASPASADPPVRHNSQLLMPVRGAH</sequence>
<name>A0A3B5BF24_9TELE</name>
<proteinExistence type="predicted"/>
<reference evidence="2" key="1">
    <citation type="submission" date="2023-09" db="UniProtKB">
        <authorList>
            <consortium name="Ensembl"/>
        </authorList>
    </citation>
    <scope>IDENTIFICATION</scope>
</reference>